<feature type="domain" description="Aspartate/glutamate/uridylate kinase" evidence="1">
    <location>
        <begin position="114"/>
        <end position="162"/>
    </location>
</feature>
<dbReference type="AlphaFoldDB" id="A0A1F2P584"/>
<keyword evidence="3" id="KW-0418">Kinase</keyword>
<dbReference type="Proteomes" id="UP000185779">
    <property type="component" value="Unassembled WGS sequence"/>
</dbReference>
<keyword evidence="3" id="KW-0808">Transferase</keyword>
<reference evidence="2" key="2">
    <citation type="journal article" date="2020" name="mSystems">
        <title>Genome- and Community-Level Interaction Insights into Carbon Utilization and Element Cycling Functions of Hydrothermarchaeota in Hydrothermal Sediment.</title>
        <authorList>
            <person name="Zhou Z."/>
            <person name="Liu Y."/>
            <person name="Xu W."/>
            <person name="Pan J."/>
            <person name="Luo Z.H."/>
            <person name="Li M."/>
        </authorList>
    </citation>
    <scope>NUCLEOTIDE SEQUENCE [LARGE SCALE GENOMIC DNA]</scope>
    <source>
        <strain evidence="2">HyVt-386</strain>
    </source>
</reference>
<dbReference type="Proteomes" id="UP000885936">
    <property type="component" value="Unassembled WGS sequence"/>
</dbReference>
<organism evidence="3 4">
    <name type="scientific">Candidatus Syntropharchaeum butanivorans</name>
    <dbReference type="NCBI Taxonomy" id="1839936"/>
    <lineage>
        <taxon>Archaea</taxon>
        <taxon>Methanobacteriati</taxon>
        <taxon>Methanobacteriota</taxon>
        <taxon>Stenosarchaea group</taxon>
        <taxon>Methanomicrobia</taxon>
        <taxon>Methanosarcinales</taxon>
        <taxon>ANME-2 cluster</taxon>
        <taxon>Candidatus Syntropharchaeum</taxon>
    </lineage>
</organism>
<feature type="domain" description="Aspartate/glutamate/uridylate kinase" evidence="1">
    <location>
        <begin position="5"/>
        <end position="73"/>
    </location>
</feature>
<comment type="caution">
    <text evidence="3">The sequence shown here is derived from an EMBL/GenBank/DDBJ whole genome shotgun (WGS) entry which is preliminary data.</text>
</comment>
<dbReference type="STRING" id="1839936.SBU_000866"/>
<evidence type="ECO:0000313" key="4">
    <source>
        <dbReference type="Proteomes" id="UP000185779"/>
    </source>
</evidence>
<dbReference type="SUPFAM" id="SSF53633">
    <property type="entry name" value="Carbamate kinase-like"/>
    <property type="match status" value="1"/>
</dbReference>
<gene>
    <name evidence="2" type="ORF">ENI32_00705</name>
    <name evidence="3" type="ORF">SBU_000866</name>
</gene>
<protein>
    <submittedName>
        <fullName evidence="2">Amino acid kinase</fullName>
    </submittedName>
    <submittedName>
        <fullName evidence="3">Kinase, aspartokinase/uridylate kinase</fullName>
    </submittedName>
</protein>
<name>A0A1F2P584_9EURY</name>
<evidence type="ECO:0000313" key="3">
    <source>
        <dbReference type="EMBL" id="OFV66324.1"/>
    </source>
</evidence>
<dbReference type="InterPro" id="IPR036393">
    <property type="entry name" value="AceGlu_kinase-like_sf"/>
</dbReference>
<evidence type="ECO:0000313" key="2">
    <source>
        <dbReference type="EMBL" id="HEC56399.1"/>
    </source>
</evidence>
<dbReference type="GO" id="GO:0016301">
    <property type="term" value="F:kinase activity"/>
    <property type="evidence" value="ECO:0007669"/>
    <property type="project" value="UniProtKB-KW"/>
</dbReference>
<dbReference type="EMBL" id="DRIE01000009">
    <property type="protein sequence ID" value="HEC56399.1"/>
    <property type="molecule type" value="Genomic_DNA"/>
</dbReference>
<dbReference type="EMBL" id="LYOR01000003">
    <property type="protein sequence ID" value="OFV66324.1"/>
    <property type="molecule type" value="Genomic_DNA"/>
</dbReference>
<accession>A0A1F2P584</accession>
<proteinExistence type="predicted"/>
<evidence type="ECO:0000259" key="1">
    <source>
        <dbReference type="Pfam" id="PF00696"/>
    </source>
</evidence>
<dbReference type="InterPro" id="IPR011375">
    <property type="entry name" value="MfnE"/>
</dbReference>
<dbReference type="Pfam" id="PF00696">
    <property type="entry name" value="AA_kinase"/>
    <property type="match status" value="2"/>
</dbReference>
<dbReference type="PIRSF" id="PIRSF004857">
    <property type="entry name" value="Kin_aa_kin"/>
    <property type="match status" value="1"/>
</dbReference>
<dbReference type="InterPro" id="IPR001048">
    <property type="entry name" value="Asp/Glu/Uridylate_kinase"/>
</dbReference>
<dbReference type="PATRIC" id="fig|1839936.3.peg.874"/>
<sequence length="214" mass="24041">MSQAIVVKIGGSLLTSVEKLLKELKKLSRKRDLRIVIIPGGGIFADTVRRFSSYLSDDAAHTMAILAMDQYGIYLSDVGRIRMVDRFEDLDGSRGVTVLLLSQIMREHDPLPHTWDVTSDTIGAWVAAELGAMYIKMTDVDGIFLDGKRLEVVPAHKLRELRRSCTDPALPDFLIARGMNCIVLNGRYPERLWDLIEERPFKGTVIRGVGRDRS</sequence>
<keyword evidence="4" id="KW-1185">Reference proteome</keyword>
<dbReference type="Gene3D" id="3.40.1160.10">
    <property type="entry name" value="Acetylglutamate kinase-like"/>
    <property type="match status" value="1"/>
</dbReference>
<reference evidence="3 4" key="1">
    <citation type="submission" date="2016-05" db="EMBL/GenBank/DDBJ databases">
        <title>Microbial consortia oxidize butane by reversing methanogenesis.</title>
        <authorList>
            <person name="Laso-Perez R."/>
            <person name="Richter M."/>
            <person name="Wegener G."/>
            <person name="Musat F."/>
        </authorList>
    </citation>
    <scope>NUCLEOTIDE SEQUENCE [LARGE SCALE GENOMIC DNA]</scope>
    <source>
        <strain evidence="3">BOX1</strain>
    </source>
</reference>